<dbReference type="Proteomes" id="UP000886724">
    <property type="component" value="Unassembled WGS sequence"/>
</dbReference>
<gene>
    <name evidence="2" type="ORF">H9980_12450</name>
</gene>
<accession>A0A9D1XNU8</accession>
<dbReference type="CDD" id="cd00885">
    <property type="entry name" value="cinA"/>
    <property type="match status" value="1"/>
</dbReference>
<dbReference type="AlphaFoldDB" id="A0A9D1XNU8"/>
<feature type="domain" description="MoaB/Mog" evidence="1">
    <location>
        <begin position="4"/>
        <end position="174"/>
    </location>
</feature>
<proteinExistence type="predicted"/>
<reference evidence="2" key="1">
    <citation type="journal article" date="2021" name="PeerJ">
        <title>Extensive microbial diversity within the chicken gut microbiome revealed by metagenomics and culture.</title>
        <authorList>
            <person name="Gilroy R."/>
            <person name="Ravi A."/>
            <person name="Getino M."/>
            <person name="Pursley I."/>
            <person name="Horton D.L."/>
            <person name="Alikhan N.F."/>
            <person name="Baker D."/>
            <person name="Gharbi K."/>
            <person name="Hall N."/>
            <person name="Watson M."/>
            <person name="Adriaenssens E.M."/>
            <person name="Foster-Nyarko E."/>
            <person name="Jarju S."/>
            <person name="Secka A."/>
            <person name="Antonio M."/>
            <person name="Oren A."/>
            <person name="Chaudhuri R.R."/>
            <person name="La Ragione R."/>
            <person name="Hildebrand F."/>
            <person name="Pallen M.J."/>
        </authorList>
    </citation>
    <scope>NUCLEOTIDE SEQUENCE</scope>
    <source>
        <strain evidence="2">ChiGjej1B1-14440</strain>
    </source>
</reference>
<dbReference type="Gene3D" id="3.30.70.2860">
    <property type="match status" value="1"/>
</dbReference>
<protein>
    <submittedName>
        <fullName evidence="2">Damage-inducible protein CinA</fullName>
    </submittedName>
</protein>
<evidence type="ECO:0000259" key="1">
    <source>
        <dbReference type="SMART" id="SM00852"/>
    </source>
</evidence>
<evidence type="ECO:0000313" key="2">
    <source>
        <dbReference type="EMBL" id="HIX82759.1"/>
    </source>
</evidence>
<name>A0A9D1XNU8_9FIRM</name>
<dbReference type="SUPFAM" id="SSF53218">
    <property type="entry name" value="Molybdenum cofactor biosynthesis proteins"/>
    <property type="match status" value="1"/>
</dbReference>
<dbReference type="InterPro" id="IPR041424">
    <property type="entry name" value="CinA_KH"/>
</dbReference>
<dbReference type="SMART" id="SM00852">
    <property type="entry name" value="MoCF_biosynth"/>
    <property type="match status" value="1"/>
</dbReference>
<dbReference type="Gene3D" id="3.40.980.10">
    <property type="entry name" value="MoaB/Mog-like domain"/>
    <property type="match status" value="1"/>
</dbReference>
<reference evidence="2" key="2">
    <citation type="submission" date="2021-04" db="EMBL/GenBank/DDBJ databases">
        <authorList>
            <person name="Gilroy R."/>
        </authorList>
    </citation>
    <scope>NUCLEOTIDE SEQUENCE</scope>
    <source>
        <strain evidence="2">ChiGjej1B1-14440</strain>
    </source>
</reference>
<dbReference type="PANTHER" id="PTHR13939:SF0">
    <property type="entry name" value="NMN AMIDOHYDROLASE-LIKE PROTEIN YFAY"/>
    <property type="match status" value="1"/>
</dbReference>
<organism evidence="2 3">
    <name type="scientific">Candidatus Erysipelatoclostridium merdavium</name>
    <dbReference type="NCBI Taxonomy" id="2838566"/>
    <lineage>
        <taxon>Bacteria</taxon>
        <taxon>Bacillati</taxon>
        <taxon>Bacillota</taxon>
        <taxon>Erysipelotrichia</taxon>
        <taxon>Erysipelotrichales</taxon>
        <taxon>Erysipelotrichales incertae sedis</taxon>
    </lineage>
</organism>
<dbReference type="Pfam" id="PF00994">
    <property type="entry name" value="MoCF_biosynth"/>
    <property type="match status" value="1"/>
</dbReference>
<sequence>MNVEIINVGTELLLGEIVNTNATYIQKMCKELGFNVYFQTTVGDNHDRFKECLDIAFKRGADCVITTGGLGPTQDDLTKELSAEYLGLELIYLEDEANKVYEKCRFVNGNDDVPDNNFKQAYFPENCFVLENEVGTANGCVMSKDEKMIINLPGPPKEMKFVVDHVLKDYLSKYKQDIIYTVDILTMGIGESKVDEILADLIDHQSDVSIALYASEETVRIRLGCKASNQENADKKMEPIKIEIEKALGNFIIKEKNLKEALAKIMPTYFIYYDCDDFKLRDGFSLGHGARNDLMNIYIDTDKHQLGTIIKIKLEYHDQVDYFKVPLLNDPTLSYNKLESKIIERVYCLLTQKLN</sequence>
<dbReference type="EMBL" id="DXET01000284">
    <property type="protein sequence ID" value="HIX82759.1"/>
    <property type="molecule type" value="Genomic_DNA"/>
</dbReference>
<dbReference type="Pfam" id="PF18146">
    <property type="entry name" value="CinA_KH"/>
    <property type="match status" value="1"/>
</dbReference>
<dbReference type="NCBIfam" id="TIGR00177">
    <property type="entry name" value="molyb_syn"/>
    <property type="match status" value="1"/>
</dbReference>
<evidence type="ECO:0000313" key="3">
    <source>
        <dbReference type="Proteomes" id="UP000886724"/>
    </source>
</evidence>
<comment type="caution">
    <text evidence="2">The sequence shown here is derived from an EMBL/GenBank/DDBJ whole genome shotgun (WGS) entry which is preliminary data.</text>
</comment>
<dbReference type="InterPro" id="IPR036425">
    <property type="entry name" value="MoaB/Mog-like_dom_sf"/>
</dbReference>
<dbReference type="PANTHER" id="PTHR13939">
    <property type="entry name" value="NICOTINAMIDE-NUCLEOTIDE AMIDOHYDROLASE PNCC"/>
    <property type="match status" value="1"/>
</dbReference>
<dbReference type="InterPro" id="IPR050101">
    <property type="entry name" value="CinA"/>
</dbReference>
<dbReference type="InterPro" id="IPR001453">
    <property type="entry name" value="MoaB/Mog_dom"/>
</dbReference>